<organism evidence="1 2">
    <name type="scientific">Rhizopus microsporus ATCC 52813</name>
    <dbReference type="NCBI Taxonomy" id="1340429"/>
    <lineage>
        <taxon>Eukaryota</taxon>
        <taxon>Fungi</taxon>
        <taxon>Fungi incertae sedis</taxon>
        <taxon>Mucoromycota</taxon>
        <taxon>Mucoromycotina</taxon>
        <taxon>Mucoromycetes</taxon>
        <taxon>Mucorales</taxon>
        <taxon>Mucorineae</taxon>
        <taxon>Rhizopodaceae</taxon>
        <taxon>Rhizopus</taxon>
    </lineage>
</organism>
<proteinExistence type="predicted"/>
<dbReference type="RefSeq" id="XP_023463211.1">
    <property type="nucleotide sequence ID" value="XM_023611640.1"/>
</dbReference>
<evidence type="ECO:0000313" key="1">
    <source>
        <dbReference type="EMBL" id="PHZ09503.1"/>
    </source>
</evidence>
<protein>
    <submittedName>
        <fullName evidence="1">Uncharacterized protein</fullName>
    </submittedName>
</protein>
<accession>A0A2G4SL64</accession>
<sequence>MTLLDILQSSNILPNFFNDRGLSSVELQYARIQYATNLDAIWSNKKSSISFLTAS</sequence>
<name>A0A2G4SL64_RHIZD</name>
<dbReference type="EMBL" id="KZ303858">
    <property type="protein sequence ID" value="PHZ09503.1"/>
    <property type="molecule type" value="Genomic_DNA"/>
</dbReference>
<gene>
    <name evidence="1" type="ORF">RHIMIDRAFT_263004</name>
</gene>
<keyword evidence="2" id="KW-1185">Reference proteome</keyword>
<dbReference type="GeneID" id="35442629"/>
<reference evidence="1 2" key="1">
    <citation type="journal article" date="2016" name="Proc. Natl. Acad. Sci. U.S.A.">
        <title>Lipid metabolic changes in an early divergent fungus govern the establishment of a mutualistic symbiosis with endobacteria.</title>
        <authorList>
            <person name="Lastovetsky O.A."/>
            <person name="Gaspar M.L."/>
            <person name="Mondo S.J."/>
            <person name="LaButti K.M."/>
            <person name="Sandor L."/>
            <person name="Grigoriev I.V."/>
            <person name="Henry S.A."/>
            <person name="Pawlowska T.E."/>
        </authorList>
    </citation>
    <scope>NUCLEOTIDE SEQUENCE [LARGE SCALE GENOMIC DNA]</scope>
    <source>
        <strain evidence="1 2">ATCC 52813</strain>
    </source>
</reference>
<dbReference type="AlphaFoldDB" id="A0A2G4SL64"/>
<evidence type="ECO:0000313" key="2">
    <source>
        <dbReference type="Proteomes" id="UP000242254"/>
    </source>
</evidence>
<dbReference type="Proteomes" id="UP000242254">
    <property type="component" value="Unassembled WGS sequence"/>
</dbReference>